<name>A0A7S4RBE6_9DINO</name>
<dbReference type="Gene3D" id="3.90.182.10">
    <property type="entry name" value="Toxin - Anthrax Protective Antigen,domain 1"/>
    <property type="match status" value="1"/>
</dbReference>
<dbReference type="PROSITE" id="PS51820">
    <property type="entry name" value="PA14"/>
    <property type="match status" value="1"/>
</dbReference>
<organism evidence="3">
    <name type="scientific">Alexandrium monilatum</name>
    <dbReference type="NCBI Taxonomy" id="311494"/>
    <lineage>
        <taxon>Eukaryota</taxon>
        <taxon>Sar</taxon>
        <taxon>Alveolata</taxon>
        <taxon>Dinophyceae</taxon>
        <taxon>Gonyaulacales</taxon>
        <taxon>Pyrocystaceae</taxon>
        <taxon>Alexandrium</taxon>
    </lineage>
</organism>
<feature type="compositionally biased region" description="Basic residues" evidence="1">
    <location>
        <begin position="20"/>
        <end position="37"/>
    </location>
</feature>
<evidence type="ECO:0000256" key="1">
    <source>
        <dbReference type="SAM" id="MobiDB-lite"/>
    </source>
</evidence>
<feature type="region of interest" description="Disordered" evidence="1">
    <location>
        <begin position="310"/>
        <end position="344"/>
    </location>
</feature>
<proteinExistence type="predicted"/>
<dbReference type="Pfam" id="PF07691">
    <property type="entry name" value="PA14"/>
    <property type="match status" value="1"/>
</dbReference>
<gene>
    <name evidence="3" type="ORF">AMON00008_LOCUS33021</name>
</gene>
<dbReference type="InterPro" id="IPR037524">
    <property type="entry name" value="PA14/GLEYA"/>
</dbReference>
<dbReference type="InterPro" id="IPR011658">
    <property type="entry name" value="PA14_dom"/>
</dbReference>
<feature type="region of interest" description="Disordered" evidence="1">
    <location>
        <begin position="13"/>
        <end position="37"/>
    </location>
</feature>
<evidence type="ECO:0000313" key="3">
    <source>
        <dbReference type="EMBL" id="CAE4609361.1"/>
    </source>
</evidence>
<dbReference type="AlphaFoldDB" id="A0A7S4RBE6"/>
<dbReference type="SUPFAM" id="SSF56988">
    <property type="entry name" value="Anthrax protective antigen"/>
    <property type="match status" value="2"/>
</dbReference>
<evidence type="ECO:0000259" key="2">
    <source>
        <dbReference type="PROSITE" id="PS51820"/>
    </source>
</evidence>
<dbReference type="EMBL" id="HBNR01047376">
    <property type="protein sequence ID" value="CAE4609361.1"/>
    <property type="molecule type" value="Transcribed_RNA"/>
</dbReference>
<sequence>MAAERLRRDAAPAWLLPPPGRRRWMPRRAPPRARTPRRPPLLLGTACCLLFGPRSARADGLLAEIFAPLAATCGVNGSVGVLDGLLPSITRRDVTVNYPERRNFGIKRCAWEVIGGNTVFNCRGSDEAQKYFAARWTGSLVIRGSGTYTFQIEADDGARLTMGYGRCPGVTCGDKQATLNAQYSELKRTGLSPNAYAKNCEQCAQGLYANCWNTQEGCEPFSVWRLEADGGVNGPCGSPGAIVNGTRYLSGGAHPIELVYFQRGGGARMVLKYSGPDTSNLMMPVPESALIFPRSNALRAEWFVLPQQPSRLPAASPRGDPPPGAQLLSREDDGFDSNGPGVGGFSDRVKNLNRPIMVRWIGLFNIVSGGEYIFRLESDDGSRVIIAARGPGGERVLISNDGVTEGARSSSRTVVMLPGLHPIRVEYFWVPGVDLGYGSVPRPPGVQLFFSGPDTRSKERLVTKDRFLIADGTCQLNNFDWSRGMYMSRDCKGDCIDTQEGVVGDKVCDNGRRTSLGVRKLLTCAAYNFDNYDCEPPDPPPPLVNRPRYQCHVSCPSGNFRRRDCTLCPGKHVQSQNGPFCSESFVGNLSFIRCCAAKLRGVEYWGQDCVAFGTTTRCNETLVDVLDALRSTEPSLDWKAARKDGSQPFPTGELTQDCEGDYCNKITTAFVLDRWSLLPTDQPVCPIQESKQNGTECFVGPWEATYLKDPFTECQQGRYKWNFCRNRKTVDGRPFARCCSFVYLNAQGAGECRFVGVAEGTCERYIVKYREKYRGTFFSISNPNVLNDCAGDLCNDPTDPDKGCPSKVDYDHPFTLGDRLKGPVDWSRVKADVEQHPGEINWVAIFIPVAGVLFLGSAALVYRRSLKVTEESPWHSSRAKVLGKDTFVEPERDPHDPNAPGYHVVKPRPPALKAIIHQDKVKPKALFLDPDVACQEAAISAEADREAREAAITGVPVSLQIAAEAEAGAPPPPQQLPSVLQGVALEELELPGMRDPSKQVGPAALPGEVVHQLALQNDAAAAQAAPETTALVLRAAPGDLQERLDQVYVAPEALLPVATMAVTQTALMAPGATPGATPAIGPLGATRGRPAAAARMMRQGVGGPPRVAM</sequence>
<protein>
    <recommendedName>
        <fullName evidence="2">PA14 domain-containing protein</fullName>
    </recommendedName>
</protein>
<accession>A0A7S4RBE6</accession>
<reference evidence="3" key="1">
    <citation type="submission" date="2021-01" db="EMBL/GenBank/DDBJ databases">
        <authorList>
            <person name="Corre E."/>
            <person name="Pelletier E."/>
            <person name="Niang G."/>
            <person name="Scheremetjew M."/>
            <person name="Finn R."/>
            <person name="Kale V."/>
            <person name="Holt S."/>
            <person name="Cochrane G."/>
            <person name="Meng A."/>
            <person name="Brown T."/>
            <person name="Cohen L."/>
        </authorList>
    </citation>
    <scope>NUCLEOTIDE SEQUENCE</scope>
    <source>
        <strain evidence="3">CCMP3105</strain>
    </source>
</reference>
<feature type="domain" description="PA14" evidence="2">
    <location>
        <begin position="56"/>
        <end position="289"/>
    </location>
</feature>